<dbReference type="InterPro" id="IPR011646">
    <property type="entry name" value="KAP_P-loop"/>
</dbReference>
<accession>Q8NPT4</accession>
<dbReference type="PATRIC" id="fig|196627.13.peg.1682"/>
<dbReference type="InterPro" id="IPR027417">
    <property type="entry name" value="P-loop_NTPase"/>
</dbReference>
<evidence type="ECO:0000313" key="2">
    <source>
        <dbReference type="EMBL" id="BAB99120.1"/>
    </source>
</evidence>
<dbReference type="Proteomes" id="UP000000582">
    <property type="component" value="Chromosome"/>
</dbReference>
<dbReference type="STRING" id="196627.cg1945"/>
<dbReference type="BioCyc" id="CORYNE:G18NG-11319-MONOMER"/>
<dbReference type="SUPFAM" id="SSF52540">
    <property type="entry name" value="P-loop containing nucleoside triphosphate hydrolases"/>
    <property type="match status" value="1"/>
</dbReference>
<keyword evidence="3" id="KW-1185">Reference proteome</keyword>
<dbReference type="EMBL" id="BA000036">
    <property type="protein sequence ID" value="BAB99120.1"/>
    <property type="molecule type" value="Genomic_DNA"/>
</dbReference>
<dbReference type="AlphaFoldDB" id="Q8NPT4"/>
<dbReference type="KEGG" id="cgl:Cgl1727"/>
<sequence>MSGLFTPFSDAAKNNTVKTDGDSVSGRDLPITKISEDRFERSAYSAQLANIICDVAPWGASTVFSLTGQWGSGKTSLVNLIRSEESLSNEKWTIVDFNPWVASDPQSLIEEFYRVIVGTVPDDKTGQKIKTVLQKTFSTIGSIAGGVGGFGVLEALALSKGVDAANAVYKTWKQEQDSWPTLYTRAANHFKDLNKRILIVVDDIDRLHTDELALLMKVIRLLGRFPQVNYLLVYEEESLLTTLARSTAVGGSEDDALRFMEKIVQYPFDVPPLTSFQIEKELSALFDKLFQGVSLSGDPEDFALVKSRMFDVWEKTLVTPRLLHRFAALLTNWTRIYGSGEVNGVDLTILATIRIVFPSVYKRLSRAKEVLLQGGRTTGSQKPGWEKQLCEGMNNEQMDLLKTMLLFLFPRLSDHPSTRMHRERGISTEVYFDTYLMFQRPGHVISDEQLDKYLSNADDAMGFVDLINSDDNDMVASVMKKLPLAIDRLDGEGVRHMAVEVLFTAANGMHDKGRQVRMSGIFSDLYSHACSILGALPQLPVEQLYEKFFSEMTLNEAAFWLNQVGERARACGNDVSGLELFRKVNIKTEARILSVLKNQDPSDWDLGPYSLGILAKSSNFSSVLKSLQSGIEEHQFDVIDIGVLFLTTVYSSRQGPSGGAWIDSFQHSLFSRYVPDSLRAITKSEVDVELGKIQFTDFSWEGKRKVVAYALETGRSDFTRERLGGYSIADSIVD</sequence>
<gene>
    <name evidence="2" type="ordered locus">Cgl1727</name>
</gene>
<name>Q8NPT4_CORGL</name>
<dbReference type="HOGENOM" id="CLU_383908_0_0_11"/>
<dbReference type="RefSeq" id="WP_208400643.1">
    <property type="nucleotide sequence ID" value="NC_003450.3"/>
</dbReference>
<dbReference type="GeneID" id="1019690"/>
<protein>
    <recommendedName>
        <fullName evidence="1">KAP NTPase domain-containing protein</fullName>
    </recommendedName>
</protein>
<proteinExistence type="predicted"/>
<dbReference type="OrthoDB" id="88903at2"/>
<reference evidence="3" key="1">
    <citation type="journal article" date="2003" name="Appl. Microbiol. Biotechnol.">
        <title>The Corynebacterium glutamicum genome: features and impacts on biotechnological processes.</title>
        <authorList>
            <person name="Ikeda M."/>
            <person name="Nakagawa S."/>
        </authorList>
    </citation>
    <scope>NUCLEOTIDE SEQUENCE [LARGE SCALE GENOMIC DNA]</scope>
    <source>
        <strain evidence="3">ATCC 13032 / DSM 20300 / BCRC 11384 / JCM 1318 / LMG 3730 / NCIMB 10025</strain>
    </source>
</reference>
<dbReference type="eggNOG" id="COG4928">
    <property type="taxonomic scope" value="Bacteria"/>
</dbReference>
<evidence type="ECO:0000313" key="3">
    <source>
        <dbReference type="Proteomes" id="UP000000582"/>
    </source>
</evidence>
<dbReference type="Gene3D" id="3.40.50.300">
    <property type="entry name" value="P-loop containing nucleotide triphosphate hydrolases"/>
    <property type="match status" value="1"/>
</dbReference>
<feature type="domain" description="KAP NTPase" evidence="1">
    <location>
        <begin position="41"/>
        <end position="336"/>
    </location>
</feature>
<dbReference type="Pfam" id="PF07693">
    <property type="entry name" value="KAP_NTPase"/>
    <property type="match status" value="1"/>
</dbReference>
<evidence type="ECO:0000259" key="1">
    <source>
        <dbReference type="Pfam" id="PF07693"/>
    </source>
</evidence>
<organism evidence="2 3">
    <name type="scientific">Corynebacterium glutamicum (strain ATCC 13032 / DSM 20300 / JCM 1318 / BCRC 11384 / CCUG 27702 / LMG 3730 / NBRC 12168 / NCIMB 10025 / NRRL B-2784 / 534)</name>
    <dbReference type="NCBI Taxonomy" id="196627"/>
    <lineage>
        <taxon>Bacteria</taxon>
        <taxon>Bacillati</taxon>
        <taxon>Actinomycetota</taxon>
        <taxon>Actinomycetes</taxon>
        <taxon>Mycobacteriales</taxon>
        <taxon>Corynebacteriaceae</taxon>
        <taxon>Corynebacterium</taxon>
    </lineage>
</organism>